<reference evidence="6" key="1">
    <citation type="submission" date="2017-03" db="EMBL/GenBank/DDBJ databases">
        <title>Phytopthora megakarya and P. palmivora, two closely related causual agents of cacao black pod achieved similar genome size and gene model numbers by different mechanisms.</title>
        <authorList>
            <person name="Ali S."/>
            <person name="Shao J."/>
            <person name="Larry D.J."/>
            <person name="Kronmiller B."/>
            <person name="Shen D."/>
            <person name="Strem M.D."/>
            <person name="Melnick R.L."/>
            <person name="Guiltinan M.J."/>
            <person name="Tyler B.M."/>
            <person name="Meinhardt L.W."/>
            <person name="Bailey B.A."/>
        </authorList>
    </citation>
    <scope>NUCLEOTIDE SEQUENCE [LARGE SCALE GENOMIC DNA]</scope>
    <source>
        <strain evidence="6">zdho120</strain>
    </source>
</reference>
<organism evidence="5 6">
    <name type="scientific">Phytophthora megakarya</name>
    <dbReference type="NCBI Taxonomy" id="4795"/>
    <lineage>
        <taxon>Eukaryota</taxon>
        <taxon>Sar</taxon>
        <taxon>Stramenopiles</taxon>
        <taxon>Oomycota</taxon>
        <taxon>Peronosporomycetes</taxon>
        <taxon>Peronosporales</taxon>
        <taxon>Peronosporaceae</taxon>
        <taxon>Phytophthora</taxon>
    </lineage>
</organism>
<dbReference type="AlphaFoldDB" id="A0A225ULJ7"/>
<feature type="domain" description="Crinkler effector protein N-terminal" evidence="4">
    <location>
        <begin position="1"/>
        <end position="116"/>
    </location>
</feature>
<keyword evidence="6" id="KW-1185">Reference proteome</keyword>
<dbReference type="OrthoDB" id="92405at2759"/>
<evidence type="ECO:0000313" key="6">
    <source>
        <dbReference type="Proteomes" id="UP000198211"/>
    </source>
</evidence>
<comment type="subcellular location">
    <subcellularLocation>
        <location evidence="1">Host cell</location>
    </subcellularLocation>
    <subcellularLocation>
        <location evidence="2">Secreted</location>
    </subcellularLocation>
</comment>
<evidence type="ECO:0000313" key="5">
    <source>
        <dbReference type="EMBL" id="OWY93853.1"/>
    </source>
</evidence>
<proteinExistence type="predicted"/>
<dbReference type="GO" id="GO:0043657">
    <property type="term" value="C:host cell"/>
    <property type="evidence" value="ECO:0007669"/>
    <property type="project" value="UniProtKB-SubCell"/>
</dbReference>
<dbReference type="Proteomes" id="UP000198211">
    <property type="component" value="Unassembled WGS sequence"/>
</dbReference>
<gene>
    <name evidence="5" type="ORF">PHMEG_00036592</name>
</gene>
<keyword evidence="3" id="KW-0964">Secreted</keyword>
<dbReference type="GO" id="GO:0005576">
    <property type="term" value="C:extracellular region"/>
    <property type="evidence" value="ECO:0007669"/>
    <property type="project" value="UniProtKB-SubCell"/>
</dbReference>
<protein>
    <submittedName>
        <fullName evidence="5">Crinkler (CRN)</fullName>
    </submittedName>
</protein>
<evidence type="ECO:0000256" key="1">
    <source>
        <dbReference type="ARBA" id="ARBA00004340"/>
    </source>
</evidence>
<dbReference type="Pfam" id="PF20147">
    <property type="entry name" value="Crinkler"/>
    <property type="match status" value="1"/>
</dbReference>
<evidence type="ECO:0000256" key="2">
    <source>
        <dbReference type="ARBA" id="ARBA00004613"/>
    </source>
</evidence>
<dbReference type="InterPro" id="IPR045379">
    <property type="entry name" value="Crinkler_N"/>
</dbReference>
<evidence type="ECO:0000259" key="4">
    <source>
        <dbReference type="Pfam" id="PF20147"/>
    </source>
</evidence>
<evidence type="ECO:0000256" key="3">
    <source>
        <dbReference type="ARBA" id="ARBA00022525"/>
    </source>
</evidence>
<sequence length="128" mass="14127">MELSCALVGRQGSVFSVTIDSNETVATLKKAIKNENENVLKGIDPLELDLFLAKTNGGWLMEKDVQKGVKDTDGLKPLTFMGAPLNLADLSEEDVRIHLTKDDVEAGKIPVHVLVESMYDSLIYHVMR</sequence>
<dbReference type="EMBL" id="NBNE01015332">
    <property type="protein sequence ID" value="OWY93853.1"/>
    <property type="molecule type" value="Genomic_DNA"/>
</dbReference>
<name>A0A225ULJ7_9STRA</name>
<accession>A0A225ULJ7</accession>
<comment type="caution">
    <text evidence="5">The sequence shown here is derived from an EMBL/GenBank/DDBJ whole genome shotgun (WGS) entry which is preliminary data.</text>
</comment>